<keyword evidence="2" id="KW-1185">Reference proteome</keyword>
<evidence type="ECO:0000313" key="1">
    <source>
        <dbReference type="EMBL" id="TBU51165.1"/>
    </source>
</evidence>
<organism evidence="1 2">
    <name type="scientific">Dichomitus squalens</name>
    <dbReference type="NCBI Taxonomy" id="114155"/>
    <lineage>
        <taxon>Eukaryota</taxon>
        <taxon>Fungi</taxon>
        <taxon>Dikarya</taxon>
        <taxon>Basidiomycota</taxon>
        <taxon>Agaricomycotina</taxon>
        <taxon>Agaricomycetes</taxon>
        <taxon>Polyporales</taxon>
        <taxon>Polyporaceae</taxon>
        <taxon>Dichomitus</taxon>
    </lineage>
</organism>
<dbReference type="AlphaFoldDB" id="A0A4Q9PB13"/>
<sequence length="184" mass="20416">MGPLRTIVRLPLYIILWVFSALLLILTCVRLNYTLHLPKGDPLNNGRDFYDPIVAELLVVSILTLGTIPLVMEWVSPNITSTASRNLLELSGLAVLWLLWLVGCVVSTSIWPNLTFCYQFEPCRILTAMMAFAWLGWIVLVGLIVIAILNAVSKVRPTRAPMMVEWASTPSFGEPSAVQHSLGP</sequence>
<dbReference type="STRING" id="114155.A0A4Q9PB13"/>
<dbReference type="EMBL" id="ML145373">
    <property type="protein sequence ID" value="TBU51165.1"/>
    <property type="molecule type" value="Genomic_DNA"/>
</dbReference>
<gene>
    <name evidence="1" type="ORF">BD310DRAFT_942627</name>
</gene>
<protein>
    <submittedName>
        <fullName evidence="1">Uncharacterized protein</fullName>
    </submittedName>
</protein>
<accession>A0A4Q9PB13</accession>
<proteinExistence type="predicted"/>
<dbReference type="OMA" id="HTHSEWS"/>
<name>A0A4Q9PB13_9APHY</name>
<dbReference type="Proteomes" id="UP000292082">
    <property type="component" value="Unassembled WGS sequence"/>
</dbReference>
<evidence type="ECO:0000313" key="2">
    <source>
        <dbReference type="Proteomes" id="UP000292082"/>
    </source>
</evidence>
<reference evidence="1 2" key="1">
    <citation type="submission" date="2019-01" db="EMBL/GenBank/DDBJ databases">
        <title>Draft genome sequences of three monokaryotic isolates of the white-rot basidiomycete fungus Dichomitus squalens.</title>
        <authorList>
            <consortium name="DOE Joint Genome Institute"/>
            <person name="Lopez S.C."/>
            <person name="Andreopoulos B."/>
            <person name="Pangilinan J."/>
            <person name="Lipzen A."/>
            <person name="Riley R."/>
            <person name="Ahrendt S."/>
            <person name="Ng V."/>
            <person name="Barry K."/>
            <person name="Daum C."/>
            <person name="Grigoriev I.V."/>
            <person name="Hilden K.S."/>
            <person name="Makela M.R."/>
            <person name="de Vries R.P."/>
        </authorList>
    </citation>
    <scope>NUCLEOTIDE SEQUENCE [LARGE SCALE GENOMIC DNA]</scope>
    <source>
        <strain evidence="1 2">CBS 464.89</strain>
    </source>
</reference>